<dbReference type="OrthoDB" id="70376at2759"/>
<reference evidence="7 8" key="1">
    <citation type="submission" date="2015-03" db="EMBL/GenBank/DDBJ databases">
        <title>Genomics and transcriptomics of the oil-accumulating basidiomycete yeast T. oleaginosus allow insights into substrate utilization and the diverse evolutionary trajectories of mating systems in fungi.</title>
        <authorList>
            <consortium name="DOE Joint Genome Institute"/>
            <person name="Kourist R."/>
            <person name="Kracht O."/>
            <person name="Bracharz F."/>
            <person name="Lipzen A."/>
            <person name="Nolan M."/>
            <person name="Ohm R."/>
            <person name="Grigoriev I."/>
            <person name="Sun S."/>
            <person name="Heitman J."/>
            <person name="Bruck T."/>
            <person name="Nowrousian M."/>
        </authorList>
    </citation>
    <scope>NUCLEOTIDE SEQUENCE [LARGE SCALE GENOMIC DNA]</scope>
    <source>
        <strain evidence="7 8">IBC0246</strain>
    </source>
</reference>
<evidence type="ECO:0000256" key="1">
    <source>
        <dbReference type="ARBA" id="ARBA00004123"/>
    </source>
</evidence>
<evidence type="ECO:0000313" key="7">
    <source>
        <dbReference type="EMBL" id="KLT40288.1"/>
    </source>
</evidence>
<evidence type="ECO:0000256" key="5">
    <source>
        <dbReference type="ARBA" id="ARBA00023242"/>
    </source>
</evidence>
<feature type="region of interest" description="Disordered" evidence="6">
    <location>
        <begin position="1"/>
        <end position="28"/>
    </location>
</feature>
<accession>A0A0J0XGU9</accession>
<dbReference type="GeneID" id="28984557"/>
<keyword evidence="2" id="KW-0678">Repressor</keyword>
<evidence type="ECO:0000313" key="8">
    <source>
        <dbReference type="Proteomes" id="UP000053611"/>
    </source>
</evidence>
<dbReference type="AlphaFoldDB" id="A0A0J0XGU9"/>
<keyword evidence="5" id="KW-0539">Nucleus</keyword>
<dbReference type="InterPro" id="IPR013907">
    <property type="entry name" value="Sds3"/>
</dbReference>
<dbReference type="SMART" id="SM01401">
    <property type="entry name" value="Sds3"/>
    <property type="match status" value="1"/>
</dbReference>
<sequence length="340" mass="37635">MSRPHTSGHVAPPNILPPLAAESKRDRKRRETVNKIELLHSASWQARDDKFSLQYKEYHNDNKAVNTQPPTSQQYLLRLYPKSIERDAFLQRSETHYQYASEQAERMYKSERDQIEQMYWEGRDQIRSRLLAAIDERRRKLTAEKEGGDIVSEALLEAQTRPRPRRTPFRSRVEPRSASRTGTPLNLRSGGDSGTSSPPEGPKSSDDLMLHSLLAPQLAVINTEDILSKDSSVLTVKPPPNGFQAGLQSTKRGRGKAADVEKEVGAAPGTSAALAIASGQVSAPTTGGGKRGAGAQSGWVLGKALNDMKRMEEATILERESDWSRIQGSQTGRGRRARGD</sequence>
<name>A0A0J0XGU9_9TREE</name>
<gene>
    <name evidence="7" type="ORF">CC85DRAFT_287604</name>
</gene>
<keyword evidence="4" id="KW-0804">Transcription</keyword>
<evidence type="ECO:0000256" key="4">
    <source>
        <dbReference type="ARBA" id="ARBA00023163"/>
    </source>
</evidence>
<keyword evidence="8" id="KW-1185">Reference proteome</keyword>
<evidence type="ECO:0000256" key="3">
    <source>
        <dbReference type="ARBA" id="ARBA00023015"/>
    </source>
</evidence>
<feature type="region of interest" description="Disordered" evidence="6">
    <location>
        <begin position="320"/>
        <end position="340"/>
    </location>
</feature>
<dbReference type="GO" id="GO:0010468">
    <property type="term" value="P:regulation of gene expression"/>
    <property type="evidence" value="ECO:0007669"/>
    <property type="project" value="UniProtKB-ARBA"/>
</dbReference>
<dbReference type="EMBL" id="KQ087237">
    <property type="protein sequence ID" value="KLT40288.1"/>
    <property type="molecule type" value="Genomic_DNA"/>
</dbReference>
<protein>
    <submittedName>
        <fullName evidence="7">Uncharacterized protein</fullName>
    </submittedName>
</protein>
<proteinExistence type="predicted"/>
<dbReference type="RefSeq" id="XP_018276779.1">
    <property type="nucleotide sequence ID" value="XM_018423954.1"/>
</dbReference>
<keyword evidence="3" id="KW-0805">Transcription regulation</keyword>
<dbReference type="STRING" id="879819.A0A0J0XGU9"/>
<dbReference type="Proteomes" id="UP000053611">
    <property type="component" value="Unassembled WGS sequence"/>
</dbReference>
<evidence type="ECO:0000256" key="2">
    <source>
        <dbReference type="ARBA" id="ARBA00022491"/>
    </source>
</evidence>
<feature type="region of interest" description="Disordered" evidence="6">
    <location>
        <begin position="152"/>
        <end position="207"/>
    </location>
</feature>
<comment type="subcellular location">
    <subcellularLocation>
        <location evidence="1">Nucleus</location>
    </subcellularLocation>
</comment>
<organism evidence="7 8">
    <name type="scientific">Cutaneotrichosporon oleaginosum</name>
    <dbReference type="NCBI Taxonomy" id="879819"/>
    <lineage>
        <taxon>Eukaryota</taxon>
        <taxon>Fungi</taxon>
        <taxon>Dikarya</taxon>
        <taxon>Basidiomycota</taxon>
        <taxon>Agaricomycotina</taxon>
        <taxon>Tremellomycetes</taxon>
        <taxon>Trichosporonales</taxon>
        <taxon>Trichosporonaceae</taxon>
        <taxon>Cutaneotrichosporon</taxon>
    </lineage>
</organism>
<evidence type="ECO:0000256" key="6">
    <source>
        <dbReference type="SAM" id="MobiDB-lite"/>
    </source>
</evidence>
<dbReference type="GO" id="GO:0005654">
    <property type="term" value="C:nucleoplasm"/>
    <property type="evidence" value="ECO:0007669"/>
    <property type="project" value="UniProtKB-ARBA"/>
</dbReference>